<reference evidence="1" key="1">
    <citation type="submission" date="2022-04" db="EMBL/GenBank/DDBJ databases">
        <authorList>
            <person name="Criscuolo A."/>
        </authorList>
    </citation>
    <scope>NUCLEOTIDE SEQUENCE</scope>
    <source>
        <strain evidence="1">CIP111895</strain>
    </source>
</reference>
<organism evidence="1 2">
    <name type="scientific">Neobacillus rhizosphaerae</name>
    <dbReference type="NCBI Taxonomy" id="2880965"/>
    <lineage>
        <taxon>Bacteria</taxon>
        <taxon>Bacillati</taxon>
        <taxon>Bacillota</taxon>
        <taxon>Bacilli</taxon>
        <taxon>Bacillales</taxon>
        <taxon>Bacillaceae</taxon>
        <taxon>Neobacillus</taxon>
    </lineage>
</organism>
<dbReference type="EMBL" id="CALBWS010000001">
    <property type="protein sequence ID" value="CAH2713046.1"/>
    <property type="molecule type" value="Genomic_DNA"/>
</dbReference>
<protein>
    <recommendedName>
        <fullName evidence="3">Short-chain dehydrogenase</fullName>
    </recommendedName>
</protein>
<name>A0ABM9EKE9_9BACI</name>
<keyword evidence="2" id="KW-1185">Reference proteome</keyword>
<comment type="caution">
    <text evidence="1">The sequence shown here is derived from an EMBL/GenBank/DDBJ whole genome shotgun (WGS) entry which is preliminary data.</text>
</comment>
<sequence length="41" mass="4411">MNDFIKKYGPWAVITGATSGMGYQFAHKLAEQGISLSTSCT</sequence>
<dbReference type="Gene3D" id="3.40.50.720">
    <property type="entry name" value="NAD(P)-binding Rossmann-like Domain"/>
    <property type="match status" value="1"/>
</dbReference>
<dbReference type="RefSeq" id="WP_264760424.1">
    <property type="nucleotide sequence ID" value="NZ_CALBWS010000001.1"/>
</dbReference>
<dbReference type="Proteomes" id="UP000838308">
    <property type="component" value="Unassembled WGS sequence"/>
</dbReference>
<dbReference type="SUPFAM" id="SSF51735">
    <property type="entry name" value="NAD(P)-binding Rossmann-fold domains"/>
    <property type="match status" value="1"/>
</dbReference>
<gene>
    <name evidence="1" type="ORF">BACCIP111895_00179</name>
</gene>
<dbReference type="InterPro" id="IPR036291">
    <property type="entry name" value="NAD(P)-bd_dom_sf"/>
</dbReference>
<evidence type="ECO:0000313" key="2">
    <source>
        <dbReference type="Proteomes" id="UP000838308"/>
    </source>
</evidence>
<proteinExistence type="predicted"/>
<evidence type="ECO:0000313" key="1">
    <source>
        <dbReference type="EMBL" id="CAH2713046.1"/>
    </source>
</evidence>
<evidence type="ECO:0008006" key="3">
    <source>
        <dbReference type="Google" id="ProtNLM"/>
    </source>
</evidence>
<accession>A0ABM9EKE9</accession>